<proteinExistence type="predicted"/>
<accession>A0A432P253</accession>
<gene>
    <name evidence="1" type="ORF">EFR84_15205</name>
</gene>
<protein>
    <submittedName>
        <fullName evidence="1">Uncharacterized protein</fullName>
    </submittedName>
</protein>
<name>A0A432P253_9HYPH</name>
<evidence type="ECO:0000313" key="2">
    <source>
        <dbReference type="Proteomes" id="UP000278081"/>
    </source>
</evidence>
<dbReference type="AlphaFoldDB" id="A0A432P253"/>
<reference evidence="1 2" key="1">
    <citation type="submission" date="2018-11" db="EMBL/GenBank/DDBJ databases">
        <title>Rhizobium chutanense sp. nov., isolated from root nodules of Phaseolus vulgaris in China.</title>
        <authorList>
            <person name="Huo Y."/>
        </authorList>
    </citation>
    <scope>NUCLEOTIDE SEQUENCE [LARGE SCALE GENOMIC DNA]</scope>
    <source>
        <strain evidence="1 2">C16</strain>
    </source>
</reference>
<sequence>MTDLLGDCHEIAPERACEPPDSCVCRLVEIVGRRSIESFTARTRGGWIPVTSTGMREGNVACRQLP</sequence>
<dbReference type="Proteomes" id="UP000278081">
    <property type="component" value="Unassembled WGS sequence"/>
</dbReference>
<organism evidence="1 2">
    <name type="scientific">Rhizobium chutanense</name>
    <dbReference type="NCBI Taxonomy" id="2035448"/>
    <lineage>
        <taxon>Bacteria</taxon>
        <taxon>Pseudomonadati</taxon>
        <taxon>Pseudomonadota</taxon>
        <taxon>Alphaproteobacteria</taxon>
        <taxon>Hyphomicrobiales</taxon>
        <taxon>Rhizobiaceae</taxon>
        <taxon>Rhizobium/Agrobacterium group</taxon>
        <taxon>Rhizobium</taxon>
    </lineage>
</organism>
<dbReference type="EMBL" id="RJTJ01000011">
    <property type="protein sequence ID" value="RUM05889.1"/>
    <property type="molecule type" value="Genomic_DNA"/>
</dbReference>
<evidence type="ECO:0000313" key="1">
    <source>
        <dbReference type="EMBL" id="RUM05889.1"/>
    </source>
</evidence>
<comment type="caution">
    <text evidence="1">The sequence shown here is derived from an EMBL/GenBank/DDBJ whole genome shotgun (WGS) entry which is preliminary data.</text>
</comment>